<dbReference type="PATRIC" id="fig|1348973.3.peg.2919"/>
<dbReference type="OrthoDB" id="2628515at2"/>
<protein>
    <recommendedName>
        <fullName evidence="3">DUF2281 domain-containing protein</fullName>
    </recommendedName>
</protein>
<dbReference type="AlphaFoldDB" id="A0A072NJ47"/>
<accession>A0A072NJ47</accession>
<comment type="caution">
    <text evidence="1">The sequence shown here is derived from an EMBL/GenBank/DDBJ whole genome shotgun (WGS) entry which is preliminary data.</text>
</comment>
<proteinExistence type="predicted"/>
<organism evidence="1 2">
    <name type="scientific">Schinkia azotoformans MEV2011</name>
    <dbReference type="NCBI Taxonomy" id="1348973"/>
    <lineage>
        <taxon>Bacteria</taxon>
        <taxon>Bacillati</taxon>
        <taxon>Bacillota</taxon>
        <taxon>Bacilli</taxon>
        <taxon>Bacillales</taxon>
        <taxon>Bacillaceae</taxon>
        <taxon>Calidifontibacillus/Schinkia group</taxon>
        <taxon>Schinkia</taxon>
    </lineage>
</organism>
<dbReference type="Proteomes" id="UP000027936">
    <property type="component" value="Unassembled WGS sequence"/>
</dbReference>
<name>A0A072NJ47_SCHAZ</name>
<dbReference type="GeneID" id="89469390"/>
<sequence length="61" mass="7233">MLTTKEKLLALIDEIPESELDRVLDFAENLVNHPHDYWKNGSESSLDFWDNAIDNEIWNRM</sequence>
<evidence type="ECO:0000313" key="2">
    <source>
        <dbReference type="Proteomes" id="UP000027936"/>
    </source>
</evidence>
<reference evidence="1 2" key="1">
    <citation type="submission" date="2014-04" db="EMBL/GenBank/DDBJ databases">
        <title>Draft genome sequence of Bacillus azotoformans MEV2011, a (co-) denitrifying strain unable to grow in the presence of oxygen.</title>
        <authorList>
            <person name="Nielsen M."/>
            <person name="Schreiber L."/>
            <person name="Finster K."/>
            <person name="Schramm A."/>
        </authorList>
    </citation>
    <scope>NUCLEOTIDE SEQUENCE [LARGE SCALE GENOMIC DNA]</scope>
    <source>
        <strain evidence="1 2">MEV2011</strain>
    </source>
</reference>
<dbReference type="EMBL" id="JJRY01000012">
    <property type="protein sequence ID" value="KEF37714.1"/>
    <property type="molecule type" value="Genomic_DNA"/>
</dbReference>
<dbReference type="RefSeq" id="WP_035196492.1">
    <property type="nucleotide sequence ID" value="NZ_JJRY01000012.1"/>
</dbReference>
<gene>
    <name evidence="1" type="ORF">M670_03016</name>
</gene>
<evidence type="ECO:0000313" key="1">
    <source>
        <dbReference type="EMBL" id="KEF37714.1"/>
    </source>
</evidence>
<evidence type="ECO:0008006" key="3">
    <source>
        <dbReference type="Google" id="ProtNLM"/>
    </source>
</evidence>